<evidence type="ECO:0000313" key="1">
    <source>
        <dbReference type="EMBL" id="ARM84765.1"/>
    </source>
</evidence>
<accession>A0A1W6KBF2</accession>
<proteinExistence type="predicted"/>
<name>A0A1W6KBF2_9GAMM</name>
<dbReference type="Proteomes" id="UP000193100">
    <property type="component" value="Chromosome"/>
</dbReference>
<evidence type="ECO:0000313" key="2">
    <source>
        <dbReference type="Proteomes" id="UP000193100"/>
    </source>
</evidence>
<organism evidence="1 2">
    <name type="scientific">Marinobacter salarius</name>
    <dbReference type="NCBI Taxonomy" id="1420917"/>
    <lineage>
        <taxon>Bacteria</taxon>
        <taxon>Pseudomonadati</taxon>
        <taxon>Pseudomonadota</taxon>
        <taxon>Gammaproteobacteria</taxon>
        <taxon>Pseudomonadales</taxon>
        <taxon>Marinobacteraceae</taxon>
        <taxon>Marinobacter</taxon>
    </lineage>
</organism>
<reference evidence="1 2" key="1">
    <citation type="submission" date="2017-04" db="EMBL/GenBank/DDBJ databases">
        <title>Genome Sequence of Marinobacter salarius strain SMR5 Isolated from a culture of the Diatom Skeletonema marinoi.</title>
        <authorList>
            <person name="Topel M."/>
            <person name="Pinder M.I.M."/>
            <person name="Johansson O.N."/>
            <person name="Kourtchenko O."/>
            <person name="Godhe A."/>
            <person name="Clarke A.K."/>
        </authorList>
    </citation>
    <scope>NUCLEOTIDE SEQUENCE [LARGE SCALE GENOMIC DNA]</scope>
    <source>
        <strain evidence="1 2">SMR5</strain>
    </source>
</reference>
<dbReference type="EMBL" id="CP020931">
    <property type="protein sequence ID" value="ARM84765.1"/>
    <property type="molecule type" value="Genomic_DNA"/>
</dbReference>
<dbReference type="AlphaFoldDB" id="A0A1W6KBF2"/>
<gene>
    <name evidence="1" type="ORF">MARSALSMR5_02714</name>
</gene>
<protein>
    <submittedName>
        <fullName evidence="1">Uncharacterized protein</fullName>
    </submittedName>
</protein>
<dbReference type="GeneID" id="77256649"/>
<sequence length="141" mass="15905">MNQNSQAESTEASLKMIVDRFQAIAPSSFNTSRHSASSVAPVADFLEQLSFPEVKAIYVIIQAGRNPSWLEEIHSIVPLYENLIGIRPANEGKQSCIDFLLPKIDHIQTYIARYIEVCNELGIDPLMDLEFLTYSEKAQHH</sequence>
<dbReference type="RefSeq" id="WP_085681189.1">
    <property type="nucleotide sequence ID" value="NZ_CP020931.1"/>
</dbReference>